<comment type="caution">
    <text evidence="1">The sequence shown here is derived from an EMBL/GenBank/DDBJ whole genome shotgun (WGS) entry which is preliminary data.</text>
</comment>
<organism evidence="1 2">
    <name type="scientific">Candidatus Methanolliviera hydrocarbonicum</name>
    <dbReference type="NCBI Taxonomy" id="2491085"/>
    <lineage>
        <taxon>Archaea</taxon>
        <taxon>Methanobacteriati</taxon>
        <taxon>Methanobacteriota</taxon>
        <taxon>Candidatus Methanoliparia</taxon>
        <taxon>Candidatus Methanoliparales</taxon>
        <taxon>Candidatus Methanollivieraceae</taxon>
        <taxon>Candidatus Methanolliviera</taxon>
    </lineage>
</organism>
<reference evidence="1 2" key="1">
    <citation type="journal article" date="2019" name="Nat. Microbiol.">
        <title>Wide diversity of methane and short-chain alkane metabolisms in uncultured archaea.</title>
        <authorList>
            <person name="Borrel G."/>
            <person name="Adam P.S."/>
            <person name="McKay L.J."/>
            <person name="Chen L.X."/>
            <person name="Sierra-Garcia I.N."/>
            <person name="Sieber C.M."/>
            <person name="Letourneur Q."/>
            <person name="Ghozlane A."/>
            <person name="Andersen G.L."/>
            <person name="Li W.J."/>
            <person name="Hallam S.J."/>
            <person name="Muyzer G."/>
            <person name="de Oliveira V.M."/>
            <person name="Inskeep W.P."/>
            <person name="Banfield J.F."/>
            <person name="Gribaldo S."/>
        </authorList>
    </citation>
    <scope>NUCLEOTIDE SEQUENCE [LARGE SCALE GENOMIC DNA]</scope>
    <source>
        <strain evidence="1">NM1b</strain>
    </source>
</reference>
<dbReference type="Proteomes" id="UP000320766">
    <property type="component" value="Unassembled WGS sequence"/>
</dbReference>
<dbReference type="EMBL" id="RXIL01000086">
    <property type="protein sequence ID" value="RZN69127.1"/>
    <property type="molecule type" value="Genomic_DNA"/>
</dbReference>
<name>A0A520KWF3_9EURY</name>
<dbReference type="AlphaFoldDB" id="A0A520KWF3"/>
<accession>A0A520KWF3</accession>
<evidence type="ECO:0000313" key="2">
    <source>
        <dbReference type="Proteomes" id="UP000320766"/>
    </source>
</evidence>
<protein>
    <submittedName>
        <fullName evidence="1">Uncharacterized protein</fullName>
    </submittedName>
</protein>
<evidence type="ECO:0000313" key="1">
    <source>
        <dbReference type="EMBL" id="RZN69127.1"/>
    </source>
</evidence>
<sequence>MTAKNSPQNDGGLIDDLTSLGTIERRKVIIKKELILRLKKHNMNSLWVGDANILKMGGEWFIQTQGHDPNFASGDWVRVGDILHALF</sequence>
<gene>
    <name evidence="1" type="ORF">EF807_04870</name>
</gene>
<proteinExistence type="predicted"/>